<feature type="transmembrane region" description="Helical" evidence="7">
    <location>
        <begin position="92"/>
        <end position="110"/>
    </location>
</feature>
<dbReference type="RefSeq" id="WP_066497049.1">
    <property type="nucleotide sequence ID" value="NZ_BJMO01000028.1"/>
</dbReference>
<dbReference type="EMBL" id="CP014518">
    <property type="protein sequence ID" value="AMM32209.1"/>
    <property type="molecule type" value="Genomic_DNA"/>
</dbReference>
<evidence type="ECO:0000256" key="3">
    <source>
        <dbReference type="ARBA" id="ARBA00022692"/>
    </source>
</evidence>
<dbReference type="SUPFAM" id="SSF103473">
    <property type="entry name" value="MFS general substrate transporter"/>
    <property type="match status" value="1"/>
</dbReference>
<dbReference type="Proteomes" id="UP000070134">
    <property type="component" value="Chromosome"/>
</dbReference>
<feature type="transmembrane region" description="Helical" evidence="7">
    <location>
        <begin position="450"/>
        <end position="473"/>
    </location>
</feature>
<dbReference type="Pfam" id="PF07690">
    <property type="entry name" value="MFS_1"/>
    <property type="match status" value="1"/>
</dbReference>
<feature type="transmembrane region" description="Helical" evidence="7">
    <location>
        <begin position="343"/>
        <end position="364"/>
    </location>
</feature>
<evidence type="ECO:0000256" key="6">
    <source>
        <dbReference type="SAM" id="MobiDB-lite"/>
    </source>
</evidence>
<evidence type="ECO:0000256" key="2">
    <source>
        <dbReference type="ARBA" id="ARBA00008432"/>
    </source>
</evidence>
<keyword evidence="4 7" id="KW-1133">Transmembrane helix</keyword>
<gene>
    <name evidence="8" type="ORF">SA2016_1532</name>
</gene>
<protein>
    <submittedName>
        <fullName evidence="8">Major facilitator superfamily MFS_1</fullName>
    </submittedName>
</protein>
<dbReference type="GO" id="GO:0016020">
    <property type="term" value="C:membrane"/>
    <property type="evidence" value="ECO:0007669"/>
    <property type="project" value="UniProtKB-SubCell"/>
</dbReference>
<reference evidence="8 9" key="1">
    <citation type="submission" date="2016-02" db="EMBL/GenBank/DDBJ databases">
        <title>Complete genome of Sinomonas atrocyanea KCTC 3377.</title>
        <authorList>
            <person name="Kim K.M."/>
        </authorList>
    </citation>
    <scope>NUCLEOTIDE SEQUENCE [LARGE SCALE GENOMIC DNA]</scope>
    <source>
        <strain evidence="8 9">KCTC 3377</strain>
    </source>
</reference>
<feature type="transmembrane region" description="Helical" evidence="7">
    <location>
        <begin position="299"/>
        <end position="322"/>
    </location>
</feature>
<evidence type="ECO:0000313" key="8">
    <source>
        <dbReference type="EMBL" id="AMM32209.1"/>
    </source>
</evidence>
<dbReference type="KEGG" id="satk:SA2016_1532"/>
<keyword evidence="5 7" id="KW-0472">Membrane</keyword>
<keyword evidence="9" id="KW-1185">Reference proteome</keyword>
<feature type="transmembrane region" description="Helical" evidence="7">
    <location>
        <begin position="122"/>
        <end position="142"/>
    </location>
</feature>
<dbReference type="OrthoDB" id="9771451at2"/>
<sequence length="485" mass="50187">MSTESTTTPAPAPGVQSPAPQSLRLDVRRGRWIEHWNPEDTAQWESEGRAVARRNLRWSILAEFLGFVVWQLWSIVVVSLPAAGFRFDTSQTFWLISMPSLVGATLRIPYTFTVSRFGGRNWTVVSALLLLIPTLGLAACVSNPATPFWLMLTVAGLAGVGGGNFASSMANITFFFPAREKGWALGLNAAGGNLGAAIAQLAVPLAVSLAAFVASGAAATGKAGSTLAVAGLMWVPLVLVAAFGALGRMDNLANAKGDLAGSLAALKEPHLWVVALLYIGTFGSFIGFSGVFPKLIHDIFPAYSVFTVSAAGVPAALSLPFLGPLVGSLSRPYGGRLADRFGGARITVASFAVMAAATIALVATLPLASFWLFLALFLVLFAASGIGNGSTYRMIPVIFARASRAARGGAPASHTARLASAALGLISAVGAYGGFVIPQLLGASSAATGSYVPAFLGFVAAYALMLAVCWACYLRRGSLVAQAGA</sequence>
<accession>A0A126ZYG8</accession>
<feature type="transmembrane region" description="Helical" evidence="7">
    <location>
        <begin position="416"/>
        <end position="438"/>
    </location>
</feature>
<dbReference type="InterPro" id="IPR036259">
    <property type="entry name" value="MFS_trans_sf"/>
</dbReference>
<organism evidence="8 9">
    <name type="scientific">Sinomonas atrocyanea</name>
    <dbReference type="NCBI Taxonomy" id="37927"/>
    <lineage>
        <taxon>Bacteria</taxon>
        <taxon>Bacillati</taxon>
        <taxon>Actinomycetota</taxon>
        <taxon>Actinomycetes</taxon>
        <taxon>Micrococcales</taxon>
        <taxon>Micrococcaceae</taxon>
        <taxon>Sinomonas</taxon>
    </lineage>
</organism>
<dbReference type="InterPro" id="IPR044772">
    <property type="entry name" value="NO3_transporter"/>
</dbReference>
<feature type="transmembrane region" description="Helical" evidence="7">
    <location>
        <begin position="197"/>
        <end position="219"/>
    </location>
</feature>
<proteinExistence type="inferred from homology"/>
<evidence type="ECO:0000256" key="1">
    <source>
        <dbReference type="ARBA" id="ARBA00004141"/>
    </source>
</evidence>
<evidence type="ECO:0000256" key="4">
    <source>
        <dbReference type="ARBA" id="ARBA00022989"/>
    </source>
</evidence>
<evidence type="ECO:0000256" key="7">
    <source>
        <dbReference type="SAM" id="Phobius"/>
    </source>
</evidence>
<feature type="transmembrane region" description="Helical" evidence="7">
    <location>
        <begin position="271"/>
        <end position="293"/>
    </location>
</feature>
<dbReference type="GO" id="GO:0015112">
    <property type="term" value="F:nitrate transmembrane transporter activity"/>
    <property type="evidence" value="ECO:0007669"/>
    <property type="project" value="InterPro"/>
</dbReference>
<comment type="subcellular location">
    <subcellularLocation>
        <location evidence="1">Membrane</location>
        <topology evidence="1">Multi-pass membrane protein</topology>
    </subcellularLocation>
</comment>
<feature type="transmembrane region" description="Helical" evidence="7">
    <location>
        <begin position="225"/>
        <end position="246"/>
    </location>
</feature>
<dbReference type="STRING" id="37927.SA2016_1532"/>
<feature type="transmembrane region" description="Helical" evidence="7">
    <location>
        <begin position="370"/>
        <end position="395"/>
    </location>
</feature>
<comment type="similarity">
    <text evidence="2">Belongs to the major facilitator superfamily. Nitrate/nitrite porter (TC 2.A.1.8) family.</text>
</comment>
<dbReference type="InterPro" id="IPR011701">
    <property type="entry name" value="MFS"/>
</dbReference>
<name>A0A126ZYG8_9MICC</name>
<feature type="region of interest" description="Disordered" evidence="6">
    <location>
        <begin position="1"/>
        <end position="20"/>
    </location>
</feature>
<evidence type="ECO:0000256" key="5">
    <source>
        <dbReference type="ARBA" id="ARBA00023136"/>
    </source>
</evidence>
<dbReference type="AlphaFoldDB" id="A0A126ZYG8"/>
<evidence type="ECO:0000313" key="9">
    <source>
        <dbReference type="Proteomes" id="UP000070134"/>
    </source>
</evidence>
<dbReference type="PATRIC" id="fig|37927.3.peg.1580"/>
<feature type="transmembrane region" description="Helical" evidence="7">
    <location>
        <begin position="58"/>
        <end position="80"/>
    </location>
</feature>
<dbReference type="Gene3D" id="1.20.1250.20">
    <property type="entry name" value="MFS general substrate transporter like domains"/>
    <property type="match status" value="1"/>
</dbReference>
<keyword evidence="3 7" id="KW-0812">Transmembrane</keyword>
<feature type="transmembrane region" description="Helical" evidence="7">
    <location>
        <begin position="148"/>
        <end position="176"/>
    </location>
</feature>
<dbReference type="PANTHER" id="PTHR23515">
    <property type="entry name" value="HIGH-AFFINITY NITRATE TRANSPORTER 2.3"/>
    <property type="match status" value="1"/>
</dbReference>